<evidence type="ECO:0000313" key="2">
    <source>
        <dbReference type="Proteomes" id="UP001318040"/>
    </source>
</evidence>
<dbReference type="Proteomes" id="UP001318040">
    <property type="component" value="Chromosome 13"/>
</dbReference>
<organism evidence="2 3">
    <name type="scientific">Petromyzon marinus</name>
    <name type="common">Sea lamprey</name>
    <dbReference type="NCBI Taxonomy" id="7757"/>
    <lineage>
        <taxon>Eukaryota</taxon>
        <taxon>Metazoa</taxon>
        <taxon>Chordata</taxon>
        <taxon>Craniata</taxon>
        <taxon>Vertebrata</taxon>
        <taxon>Cyclostomata</taxon>
        <taxon>Hyperoartia</taxon>
        <taxon>Petromyzontiformes</taxon>
        <taxon>Petromyzontidae</taxon>
        <taxon>Petromyzon</taxon>
    </lineage>
</organism>
<keyword evidence="2" id="KW-1185">Reference proteome</keyword>
<evidence type="ECO:0000313" key="3">
    <source>
        <dbReference type="RefSeq" id="XP_032809401.1"/>
    </source>
</evidence>
<dbReference type="RefSeq" id="XP_032809401.1">
    <property type="nucleotide sequence ID" value="XM_032953510.1"/>
</dbReference>
<sequence>MRHQHSVDSHEKAELSQAKEAAHPLQREPNHDCGQATRPEDLGKCRVTADDVLQVEAGQHSCIHFTWMDLQHNAMVLKRGLRDGRLHPRVCEVIVNAMEQYTMLQRERLACLVYKYRVQVQNKRMEQNLISSGETSLIVSRVRNNLYNHRMEWTSTWSRRLRVLGAERRRNASFLTGCLSVVETHSGLFLRKPLLSRPDRSLRFKPGKEYQTHLVSSTRAPLMCQHNNKPATDGYASKSNTKDAQRSKSINVTGSSACQATDSTNWWPSRAPVPPVFADDKERSAPTTCGNLPRIQQMDRCRVAIGHQNVSSRLPDINKPTERRPRVLSHTVYLRSYFPVMSSTAASNNTQHSDAPSNKDLPSIQIPSPAVMKTSE</sequence>
<feature type="region of interest" description="Disordered" evidence="1">
    <location>
        <begin position="1"/>
        <end position="38"/>
    </location>
</feature>
<feature type="compositionally biased region" description="Basic and acidic residues" evidence="1">
    <location>
        <begin position="20"/>
        <end position="31"/>
    </location>
</feature>
<evidence type="ECO:0000313" key="4">
    <source>
        <dbReference type="RefSeq" id="XP_032809402.1"/>
    </source>
</evidence>
<feature type="region of interest" description="Disordered" evidence="1">
    <location>
        <begin position="345"/>
        <end position="376"/>
    </location>
</feature>
<feature type="compositionally biased region" description="Basic and acidic residues" evidence="1">
    <location>
        <begin position="1"/>
        <end position="14"/>
    </location>
</feature>
<gene>
    <name evidence="3 4" type="primary">LOC116942009</name>
</gene>
<feature type="region of interest" description="Disordered" evidence="1">
    <location>
        <begin position="224"/>
        <end position="255"/>
    </location>
</feature>
<evidence type="ECO:0000256" key="1">
    <source>
        <dbReference type="SAM" id="MobiDB-lite"/>
    </source>
</evidence>
<name>A0AAJ7T311_PETMA</name>
<dbReference type="PANTHER" id="PTHR37915">
    <property type="match status" value="1"/>
</dbReference>
<dbReference type="RefSeq" id="XP_032809402.1">
    <property type="nucleotide sequence ID" value="XM_032953511.1"/>
</dbReference>
<proteinExistence type="predicted"/>
<accession>A0AAJ7T311</accession>
<dbReference type="KEGG" id="pmrn:116942009"/>
<reference evidence="3 4" key="1">
    <citation type="submission" date="2025-04" db="UniProtKB">
        <authorList>
            <consortium name="RefSeq"/>
        </authorList>
    </citation>
    <scope>IDENTIFICATION</scope>
    <source>
        <tissue evidence="3 4">Sperm</tissue>
    </source>
</reference>
<feature type="compositionally biased region" description="Polar residues" evidence="1">
    <location>
        <begin position="345"/>
        <end position="356"/>
    </location>
</feature>
<dbReference type="AlphaFoldDB" id="A0AAJ7T311"/>
<dbReference type="PANTHER" id="PTHR37915:SF3">
    <property type="match status" value="1"/>
</dbReference>
<protein>
    <submittedName>
        <fullName evidence="3 4">Uncharacterized protein LOC116942009</fullName>
    </submittedName>
</protein>